<reference evidence="1 2" key="1">
    <citation type="submission" date="2007-11" db="EMBL/GenBank/DDBJ databases">
        <title>Complete sequence of chromosome of Shewanella baltica OS195.</title>
        <authorList>
            <consortium name="US DOE Joint Genome Institute"/>
            <person name="Copeland A."/>
            <person name="Lucas S."/>
            <person name="Lapidus A."/>
            <person name="Barry K."/>
            <person name="Glavina del Rio T."/>
            <person name="Dalin E."/>
            <person name="Tice H."/>
            <person name="Pitluck S."/>
            <person name="Chain P."/>
            <person name="Malfatti S."/>
            <person name="Shin M."/>
            <person name="Vergez L."/>
            <person name="Schmutz J."/>
            <person name="Larimer F."/>
            <person name="Land M."/>
            <person name="Hauser L."/>
            <person name="Kyrpides N."/>
            <person name="Kim E."/>
            <person name="Brettar I."/>
            <person name="Rodrigues J."/>
            <person name="Konstantinidis K."/>
            <person name="Klappenbach J."/>
            <person name="Hofle M."/>
            <person name="Tiedje J."/>
            <person name="Richardson P."/>
        </authorList>
    </citation>
    <scope>NUCLEOTIDE SEQUENCE [LARGE SCALE GENOMIC DNA]</scope>
    <source>
        <strain evidence="1 2">OS195</strain>
    </source>
</reference>
<protein>
    <submittedName>
        <fullName evidence="1">Uncharacterized protein</fullName>
    </submittedName>
</protein>
<dbReference type="EMBL" id="CP000891">
    <property type="protein sequence ID" value="ABX49104.1"/>
    <property type="molecule type" value="Genomic_DNA"/>
</dbReference>
<accession>A9KZ16</accession>
<dbReference type="KEGG" id="sbn:Sbal195_1933"/>
<name>A9KZ16_SHEB9</name>
<dbReference type="AlphaFoldDB" id="A9KZ16"/>
<evidence type="ECO:0000313" key="1">
    <source>
        <dbReference type="EMBL" id="ABX49104.1"/>
    </source>
</evidence>
<proteinExistence type="predicted"/>
<dbReference type="HOGENOM" id="CLU_1795165_0_0_6"/>
<dbReference type="RefSeq" id="WP_012196953.1">
    <property type="nucleotide sequence ID" value="NC_009997.1"/>
</dbReference>
<dbReference type="Proteomes" id="UP000000770">
    <property type="component" value="Chromosome"/>
</dbReference>
<sequence length="160" mass="18961">MRHALYQLQQENRLSCQLARELVSLIETVPYQQNTLELKFLELLACTQQKNRSLILLMQVIESVDIELQRQRQYQFSQHLSLLICDWQQHREMNKLNQQFIPLLRHYLTESQALEQGFYQRVQQQIIHATSVVPAHNRHAQSQSWDNSPLHPVLGIKPLL</sequence>
<dbReference type="GeneID" id="70537910"/>
<gene>
    <name evidence="1" type="ordered locus">Sbal195_1933</name>
</gene>
<organism evidence="1 2">
    <name type="scientific">Shewanella baltica (strain OS195)</name>
    <dbReference type="NCBI Taxonomy" id="399599"/>
    <lineage>
        <taxon>Bacteria</taxon>
        <taxon>Pseudomonadati</taxon>
        <taxon>Pseudomonadota</taxon>
        <taxon>Gammaproteobacteria</taxon>
        <taxon>Alteromonadales</taxon>
        <taxon>Shewanellaceae</taxon>
        <taxon>Shewanella</taxon>
    </lineage>
</organism>
<evidence type="ECO:0000313" key="2">
    <source>
        <dbReference type="Proteomes" id="UP000000770"/>
    </source>
</evidence>